<name>E6KMH3_STROR</name>
<dbReference type="EMBL" id="AEPO01000013">
    <property type="protein sequence ID" value="EFU62752.1"/>
    <property type="molecule type" value="Genomic_DNA"/>
</dbReference>
<dbReference type="HOGENOM" id="CLU_133087_0_0_9"/>
<organism evidence="1 2">
    <name type="scientific">Streptococcus oralis ATCC 49296</name>
    <dbReference type="NCBI Taxonomy" id="888049"/>
    <lineage>
        <taxon>Bacteria</taxon>
        <taxon>Bacillati</taxon>
        <taxon>Bacillota</taxon>
        <taxon>Bacilli</taxon>
        <taxon>Lactobacillales</taxon>
        <taxon>Streptococcaceae</taxon>
        <taxon>Streptococcus</taxon>
    </lineage>
</organism>
<gene>
    <name evidence="1" type="ORF">HMPREF8578_1438</name>
</gene>
<sequence>MIGGGMNSLFDEFRTICSHLNQVGITPTLMGSLGFEYRSNEEWQPSDIDIHVSGDPRGWEAPDHLRIYDWDKIMKVMNHLGYTLVDIHEHEFQKDDVSVEFGSIDSLPDFAGVSESDIELIHREDITFRVPSLEQYFSIYKASSQDSYRNDHNNNKDFKKIEWLERHL</sequence>
<reference evidence="1 2" key="1">
    <citation type="submission" date="2010-11" db="EMBL/GenBank/DDBJ databases">
        <authorList>
            <person name="Muzny D."/>
            <person name="Qin X."/>
            <person name="Deng J."/>
            <person name="Jiang H."/>
            <person name="Liu Y."/>
            <person name="Qu J."/>
            <person name="Song X.-Z."/>
            <person name="Zhang L."/>
            <person name="Thornton R."/>
            <person name="Coyle M."/>
            <person name="Francisco L."/>
            <person name="Jackson L."/>
            <person name="Javaid M."/>
            <person name="Korchina V."/>
            <person name="Kovar C."/>
            <person name="Mata R."/>
            <person name="Mathew T."/>
            <person name="Ngo R."/>
            <person name="Nguyen L."/>
            <person name="Nguyen N."/>
            <person name="Okwuonu G."/>
            <person name="Ongeri F."/>
            <person name="Pham C."/>
            <person name="Simmons D."/>
            <person name="Wilczek-Boney K."/>
            <person name="Hale W."/>
            <person name="Jakkamsetti A."/>
            <person name="Pham P."/>
            <person name="Ruth R."/>
            <person name="San Lucas F."/>
            <person name="Warren J."/>
            <person name="Zhang J."/>
            <person name="Zhao Z."/>
            <person name="Zhou C."/>
            <person name="Zhu D."/>
            <person name="Lee S."/>
            <person name="Bess C."/>
            <person name="Blankenburg K."/>
            <person name="Forbes L."/>
            <person name="Fu Q."/>
            <person name="Gubbala S."/>
            <person name="Hirani K."/>
            <person name="Jayaseelan J.C."/>
            <person name="Lara F."/>
            <person name="Munidasa M."/>
            <person name="Palculict T."/>
            <person name="Patil S."/>
            <person name="Pu L.-L."/>
            <person name="Saada N."/>
            <person name="Tang L."/>
            <person name="Weissenberger G."/>
            <person name="Zhu Y."/>
            <person name="Hemphill L."/>
            <person name="Shang Y."/>
            <person name="Youmans B."/>
            <person name="Ayvaz T."/>
            <person name="Ross M."/>
            <person name="Santibanez J."/>
            <person name="Aqrawi P."/>
            <person name="Gross S."/>
            <person name="Joshi V."/>
            <person name="Fowler G."/>
            <person name="Nazareth L."/>
            <person name="Reid J."/>
            <person name="Worley K."/>
            <person name="Petrosino J."/>
            <person name="Highlander S."/>
            <person name="Gibbs R."/>
        </authorList>
    </citation>
    <scope>NUCLEOTIDE SEQUENCE [LARGE SCALE GENOMIC DNA]</scope>
    <source>
        <strain evidence="1 2">ATCC 49296</strain>
    </source>
</reference>
<dbReference type="InterPro" id="IPR043519">
    <property type="entry name" value="NT_sf"/>
</dbReference>
<evidence type="ECO:0000313" key="1">
    <source>
        <dbReference type="EMBL" id="EFU62752.1"/>
    </source>
</evidence>
<evidence type="ECO:0000313" key="2">
    <source>
        <dbReference type="Proteomes" id="UP000004500"/>
    </source>
</evidence>
<dbReference type="SUPFAM" id="SSF81301">
    <property type="entry name" value="Nucleotidyltransferase"/>
    <property type="match status" value="1"/>
</dbReference>
<dbReference type="AlphaFoldDB" id="E6KMH3"/>
<evidence type="ECO:0008006" key="3">
    <source>
        <dbReference type="Google" id="ProtNLM"/>
    </source>
</evidence>
<dbReference type="Proteomes" id="UP000004500">
    <property type="component" value="Unassembled WGS sequence"/>
</dbReference>
<comment type="caution">
    <text evidence="1">The sequence shown here is derived from an EMBL/GenBank/DDBJ whole genome shotgun (WGS) entry which is preliminary data.</text>
</comment>
<protein>
    <recommendedName>
        <fullName evidence="3">Phosphoribosylanthranilate isomerase</fullName>
    </recommendedName>
</protein>
<proteinExistence type="predicted"/>
<accession>E6KMH3</accession>
<dbReference type="eggNOG" id="COG0135">
    <property type="taxonomic scope" value="Bacteria"/>
</dbReference>